<comment type="caution">
    <text evidence="1">The sequence shown here is derived from an EMBL/GenBank/DDBJ whole genome shotgun (WGS) entry which is preliminary data.</text>
</comment>
<proteinExistence type="predicted"/>
<reference evidence="1" key="1">
    <citation type="submission" date="2021-08" db="EMBL/GenBank/DDBJ databases">
        <title>The first chromosome-level gecko genome reveals the dynamic sex chromosomes of Neotropical dwarf geckos (Sphaerodactylidae: Sphaerodactylus).</title>
        <authorList>
            <person name="Pinto B.J."/>
            <person name="Keating S.E."/>
            <person name="Gamble T."/>
        </authorList>
    </citation>
    <scope>NUCLEOTIDE SEQUENCE</scope>
    <source>
        <strain evidence="1">TG3544</strain>
    </source>
</reference>
<evidence type="ECO:0000313" key="1">
    <source>
        <dbReference type="EMBL" id="KAH8006125.1"/>
    </source>
</evidence>
<dbReference type="EMBL" id="CM037617">
    <property type="protein sequence ID" value="KAH8006125.1"/>
    <property type="molecule type" value="Genomic_DNA"/>
</dbReference>
<sequence>MQHDPYKQLTRMSLDPKKIMTAHIEKEHSTLWLSQDMEAIPRPVAIPRHGGGNLLGSSQGGTESSSTDFTWSRAKKPGSNRSEKTASGETLVHGRASKDAQEESGGTGTQKHYEIGNNLGSGVAISGAVFGNSYQGPLHEIQELNNSISCTEDLFFHTKHTSSL</sequence>
<accession>A0ACB8FLK9</accession>
<evidence type="ECO:0000313" key="2">
    <source>
        <dbReference type="Proteomes" id="UP000827872"/>
    </source>
</evidence>
<gene>
    <name evidence="1" type="ORF">K3G42_032042</name>
</gene>
<keyword evidence="2" id="KW-1185">Reference proteome</keyword>
<dbReference type="Proteomes" id="UP000827872">
    <property type="component" value="Linkage Group LG04"/>
</dbReference>
<name>A0ACB8FLK9_9SAUR</name>
<protein>
    <submittedName>
        <fullName evidence="1">Uncharacterized protein</fullName>
    </submittedName>
</protein>
<organism evidence="1 2">
    <name type="scientific">Sphaerodactylus townsendi</name>
    <dbReference type="NCBI Taxonomy" id="933632"/>
    <lineage>
        <taxon>Eukaryota</taxon>
        <taxon>Metazoa</taxon>
        <taxon>Chordata</taxon>
        <taxon>Craniata</taxon>
        <taxon>Vertebrata</taxon>
        <taxon>Euteleostomi</taxon>
        <taxon>Lepidosauria</taxon>
        <taxon>Squamata</taxon>
        <taxon>Bifurcata</taxon>
        <taxon>Gekkota</taxon>
        <taxon>Sphaerodactylidae</taxon>
        <taxon>Sphaerodactylus</taxon>
    </lineage>
</organism>